<evidence type="ECO:0000256" key="2">
    <source>
        <dbReference type="SAM" id="SignalP"/>
    </source>
</evidence>
<dbReference type="AlphaFoldDB" id="A0YAH9"/>
<organism evidence="3 4">
    <name type="scientific">marine gamma proteobacterium HTCC2143</name>
    <dbReference type="NCBI Taxonomy" id="247633"/>
    <lineage>
        <taxon>Bacteria</taxon>
        <taxon>Pseudomonadati</taxon>
        <taxon>Pseudomonadota</taxon>
        <taxon>Gammaproteobacteria</taxon>
        <taxon>Cellvibrionales</taxon>
        <taxon>Spongiibacteraceae</taxon>
        <taxon>BD1-7 clade</taxon>
    </lineage>
</organism>
<feature type="chain" id="PRO_5002630847" evidence="2">
    <location>
        <begin position="26"/>
        <end position="360"/>
    </location>
</feature>
<name>A0YAH9_9GAMM</name>
<protein>
    <submittedName>
        <fullName evidence="3">Uncharacterized protein</fullName>
    </submittedName>
</protein>
<reference evidence="3 4" key="1">
    <citation type="journal article" date="2010" name="J. Bacteriol.">
        <title>Genome sequence of the oligotrophic marine Gammaproteobacterium HTCC2143, isolated from the Oregon Coast.</title>
        <authorList>
            <person name="Oh H.M."/>
            <person name="Kang I."/>
            <person name="Ferriera S."/>
            <person name="Giovannoni S.J."/>
            <person name="Cho J.C."/>
        </authorList>
    </citation>
    <scope>NUCLEOTIDE SEQUENCE [LARGE SCALE GENOMIC DNA]</scope>
    <source>
        <strain evidence="3 4">HTCC2143</strain>
    </source>
</reference>
<gene>
    <name evidence="3" type="ORF">GP2143_17796</name>
</gene>
<feature type="region of interest" description="Disordered" evidence="1">
    <location>
        <begin position="80"/>
        <end position="101"/>
    </location>
</feature>
<evidence type="ECO:0000313" key="3">
    <source>
        <dbReference type="EMBL" id="EAW33133.1"/>
    </source>
</evidence>
<accession>A0YAH9</accession>
<evidence type="ECO:0000313" key="4">
    <source>
        <dbReference type="Proteomes" id="UP000004931"/>
    </source>
</evidence>
<dbReference type="eggNOG" id="ENOG502ZBJA">
    <property type="taxonomic scope" value="Bacteria"/>
</dbReference>
<feature type="signal peptide" evidence="2">
    <location>
        <begin position="1"/>
        <end position="25"/>
    </location>
</feature>
<keyword evidence="2" id="KW-0732">Signal</keyword>
<evidence type="ECO:0000256" key="1">
    <source>
        <dbReference type="SAM" id="MobiDB-lite"/>
    </source>
</evidence>
<keyword evidence="4" id="KW-1185">Reference proteome</keyword>
<dbReference type="STRING" id="247633.GP2143_17796"/>
<sequence>MNTKLRNIKTLSLLIAATMMQTAWADIPRTADGKPDLNGSYNVATLTPTQRPKLFGEKEYLTKEEADKMAADEAALIAEGDEELDPDRAAPPKGGDGNFELGAGGVGGYNTFWIDRGDGAASVDGKFRTSIVTEPSNGRFPEFTGAAKMRLAKRYANYGKVAAANDRAWWLEEGEDVEGPYDDPEVRTTSDRCLQGFGSTGGPPMLPTLYNNVKRIVQTPDHILILIEMVHDSRIVRMNSEHISPDIRKWMGDSIGHWEGDTLVIDTTNFNDTPGLYNATRDLHVVERFTRTEDALHYSFTVEDPNTWTEPWSGSYNWPRSEETVYEYACHEANYAMGNILRGARILEAEYREKAAADKE</sequence>
<proteinExistence type="predicted"/>
<dbReference type="OrthoDB" id="7055688at2"/>
<dbReference type="Proteomes" id="UP000004931">
    <property type="component" value="Unassembled WGS sequence"/>
</dbReference>
<dbReference type="EMBL" id="AAVT01000001">
    <property type="protein sequence ID" value="EAW33133.1"/>
    <property type="molecule type" value="Genomic_DNA"/>
</dbReference>
<comment type="caution">
    <text evidence="3">The sequence shown here is derived from an EMBL/GenBank/DDBJ whole genome shotgun (WGS) entry which is preliminary data.</text>
</comment>